<dbReference type="CDD" id="cd09601">
    <property type="entry name" value="M1_APN-Q_like"/>
    <property type="match status" value="2"/>
</dbReference>
<feature type="region of interest" description="Disordered" evidence="22">
    <location>
        <begin position="1825"/>
        <end position="1920"/>
    </location>
</feature>
<evidence type="ECO:0000256" key="18">
    <source>
        <dbReference type="ARBA" id="ARBA00023288"/>
    </source>
</evidence>
<evidence type="ECO:0000256" key="5">
    <source>
        <dbReference type="ARBA" id="ARBA00022475"/>
    </source>
</evidence>
<keyword evidence="18" id="KW-0449">Lipoprotein</keyword>
<dbReference type="GO" id="GO:0008270">
    <property type="term" value="F:zinc ion binding"/>
    <property type="evidence" value="ECO:0007669"/>
    <property type="project" value="InterPro"/>
</dbReference>
<proteinExistence type="inferred from homology"/>
<dbReference type="EMBL" id="OU895878">
    <property type="protein sequence ID" value="CAG9805232.1"/>
    <property type="molecule type" value="Genomic_DNA"/>
</dbReference>
<feature type="site" description="Transition state stabilizer" evidence="21">
    <location>
        <position position="426"/>
    </location>
</feature>
<dbReference type="GO" id="GO:0005737">
    <property type="term" value="C:cytoplasm"/>
    <property type="evidence" value="ECO:0007669"/>
    <property type="project" value="TreeGrafter"/>
</dbReference>
<evidence type="ECO:0000256" key="10">
    <source>
        <dbReference type="ARBA" id="ARBA00022729"/>
    </source>
</evidence>
<keyword evidence="11" id="KW-0378">Hydrolase</keyword>
<dbReference type="FunFam" id="1.10.390.10:FF:000013">
    <property type="entry name" value="Aminopeptidase N"/>
    <property type="match status" value="2"/>
</dbReference>
<feature type="compositionally biased region" description="Low complexity" evidence="22">
    <location>
        <begin position="1825"/>
        <end position="1884"/>
    </location>
</feature>
<keyword evidence="9 20" id="KW-0479">Metal-binding</keyword>
<evidence type="ECO:0000256" key="6">
    <source>
        <dbReference type="ARBA" id="ARBA00022622"/>
    </source>
</evidence>
<evidence type="ECO:0000259" key="25">
    <source>
        <dbReference type="Pfam" id="PF11838"/>
    </source>
</evidence>
<keyword evidence="7" id="KW-0645">Protease</keyword>
<dbReference type="FunFam" id="2.60.40.1730:FF:000013">
    <property type="entry name" value="Aminopeptidase"/>
    <property type="match status" value="1"/>
</dbReference>
<dbReference type="InterPro" id="IPR024571">
    <property type="entry name" value="ERAP1-like_C_dom"/>
</dbReference>
<keyword evidence="4" id="KW-0031">Aminopeptidase</keyword>
<feature type="domain" description="Peptidase M1 membrane alanine aminopeptidase" evidence="24">
    <location>
        <begin position="271"/>
        <end position="473"/>
    </location>
</feature>
<feature type="domain" description="Aminopeptidase N-like N-terminal" evidence="26">
    <location>
        <begin position="933"/>
        <end position="1125"/>
    </location>
</feature>
<evidence type="ECO:0000256" key="2">
    <source>
        <dbReference type="ARBA" id="ARBA00004609"/>
    </source>
</evidence>
<dbReference type="GO" id="GO:0006508">
    <property type="term" value="P:proteolysis"/>
    <property type="evidence" value="ECO:0007669"/>
    <property type="project" value="UniProtKB-KW"/>
</dbReference>
<dbReference type="GO" id="GO:0042277">
    <property type="term" value="F:peptide binding"/>
    <property type="evidence" value="ECO:0007669"/>
    <property type="project" value="TreeGrafter"/>
</dbReference>
<feature type="active site" description="Proton acceptor" evidence="19">
    <location>
        <position position="339"/>
    </location>
</feature>
<dbReference type="Pfam" id="PF01433">
    <property type="entry name" value="Peptidase_M1"/>
    <property type="match status" value="2"/>
</dbReference>
<reference evidence="27" key="1">
    <citation type="submission" date="2022-01" db="EMBL/GenBank/DDBJ databases">
        <authorList>
            <person name="King R."/>
        </authorList>
    </citation>
    <scope>NUCLEOTIDE SEQUENCE</scope>
</reference>
<dbReference type="Gene3D" id="2.60.40.1730">
    <property type="entry name" value="tricorn interacting facor f3 domain"/>
    <property type="match status" value="2"/>
</dbReference>
<feature type="binding site" evidence="20">
    <location>
        <position position="342"/>
    </location>
    <ligand>
        <name>Zn(2+)</name>
        <dbReference type="ChEBI" id="CHEBI:29105"/>
        <note>catalytic</note>
    </ligand>
</feature>
<feature type="domain" description="Aminopeptidase N-like N-terminal" evidence="26">
    <location>
        <begin position="43"/>
        <end position="230"/>
    </location>
</feature>
<evidence type="ECO:0000256" key="7">
    <source>
        <dbReference type="ARBA" id="ARBA00022670"/>
    </source>
</evidence>
<dbReference type="GO" id="GO:0070006">
    <property type="term" value="F:metalloaminopeptidase activity"/>
    <property type="evidence" value="ECO:0007669"/>
    <property type="project" value="TreeGrafter"/>
</dbReference>
<reference evidence="27" key="2">
    <citation type="submission" date="2022-10" db="EMBL/GenBank/DDBJ databases">
        <authorList>
            <consortium name="ENA_rothamsted_submissions"/>
            <consortium name="culmorum"/>
            <person name="King R."/>
        </authorList>
    </citation>
    <scope>NUCLEOTIDE SEQUENCE</scope>
</reference>
<evidence type="ECO:0000256" key="22">
    <source>
        <dbReference type="SAM" id="MobiDB-lite"/>
    </source>
</evidence>
<keyword evidence="13" id="KW-0735">Signal-anchor</keyword>
<dbReference type="InterPro" id="IPR034016">
    <property type="entry name" value="M1_APN-typ"/>
</dbReference>
<evidence type="ECO:0000313" key="27">
    <source>
        <dbReference type="EMBL" id="CAG9805232.1"/>
    </source>
</evidence>
<dbReference type="InterPro" id="IPR001930">
    <property type="entry name" value="Peptidase_M1"/>
</dbReference>
<dbReference type="PANTHER" id="PTHR11533">
    <property type="entry name" value="PROTEASE M1 ZINC METALLOPROTEASE"/>
    <property type="match status" value="1"/>
</dbReference>
<evidence type="ECO:0000256" key="11">
    <source>
        <dbReference type="ARBA" id="ARBA00022801"/>
    </source>
</evidence>
<dbReference type="InterPro" id="IPR050344">
    <property type="entry name" value="Peptidase_M1_aminopeptidases"/>
</dbReference>
<keyword evidence="16" id="KW-0472">Membrane</keyword>
<evidence type="ECO:0000256" key="4">
    <source>
        <dbReference type="ARBA" id="ARBA00022438"/>
    </source>
</evidence>
<dbReference type="GO" id="GO:0043171">
    <property type="term" value="P:peptide catabolic process"/>
    <property type="evidence" value="ECO:0007669"/>
    <property type="project" value="TreeGrafter"/>
</dbReference>
<dbReference type="Proteomes" id="UP001153620">
    <property type="component" value="Chromosome 2"/>
</dbReference>
<keyword evidence="14" id="KW-1133">Transmembrane helix</keyword>
<keyword evidence="6" id="KW-0336">GPI-anchor</keyword>
<comment type="subcellular location">
    <subcellularLocation>
        <location evidence="2">Cell membrane</location>
        <topology evidence="2">Lipid-anchor</topology>
        <topology evidence="2">GPI-anchor</topology>
    </subcellularLocation>
    <subcellularLocation>
        <location evidence="1">Membrane</location>
        <topology evidence="1">Single-pass type II membrane protein</topology>
    </subcellularLocation>
</comment>
<feature type="binding site" evidence="20">
    <location>
        <position position="338"/>
    </location>
    <ligand>
        <name>Zn(2+)</name>
        <dbReference type="ChEBI" id="CHEBI:29105"/>
        <note>catalytic</note>
    </ligand>
</feature>
<dbReference type="Pfam" id="PF17900">
    <property type="entry name" value="Peptidase_M1_N"/>
    <property type="match status" value="2"/>
</dbReference>
<sequence>MEKWKKKSAQVLVVAVIISVISAAPHKSSTDDISYRLPKTVIPHSYELSYQTAVHNQGFTNFHGSVKIKFEIVGATDVIVLHSKGLTIEGEPKVTDSQSTWHNSNYTSVEDRDFLIINSLNTLSNGTYYLDIAFTGKLKTTAPNGFYRSKYQVAGEIEPRYLAATQFEPTRAREAFPCFDEPDLRATFQLAITHGLNYTALSNTEGIKKNIDAEWATTTFIETPKMPTYLLAFVISDLKSTEVMSGDIRHRVFARQEHVNKFFNLPGLAFSKEYLDLLETTFSFQYDRTIEKVDSVAVPDHGSAMENWGLILYKEQYLILEDNPHPYEFYDVAGTISHEIAHQFFGNVVTCKWWDQIWLNEGFATWIEFMLPELSSMTKSLRFYDMFNIRKTHVALRSDSLESTRPMTHSVNTPSEISDLFDNIAYDKAGAVLRMFQFAIGDELFITGIKKYLTDNQYNSVTSDELITAIKSVLPTNFGFDFARAFRSWELTKGYPMITVNFNATNKEFLVTQKRYISSTEEVPQEDPSTWYIPLSYTTGANINFENKMFTDYFDDGTAQKTISTENITDFNETQWYIFNIQQLGYYRVNYDESNWNKIIQILNSKNFDQIHVLNRAQLIDDAMTFAFDGVISYDIALGIVSYLRRETDYIPWYTAMVAFDKLDYILKGSEFYEDFQKFVRTLVRRLYIEYDFDRVNFLSNSEQLAIELGIMWSCRTGDKRCLDNSYSNLKSRKMLKPLEIAYICNGMKGPNRTDEYNYLFDRMEKSVVQTERLRIINGLLCSNDHEILKKFVLTAVNGETSYRHHETRRILGAVTQKSEIGLEVLIEIIDEHYDALINRTEDGTVNGLLAAASSRIASDKDEKLIMELLTRLQNSNKTVNPDTVDKIKKNIKFNKDWAASSKANAASVYIYNVLKSIDDFENVLRLPKIARPAHYSIYLDVSNIDTGALPYTGEVKIDVQIEERTDRIILHSKDHKIYEIIVTNKISMQSIQILDFHQNHDVDTLAIYFVDFLPVNTSIQVNIKYSAELLTDIDGFYRDSYVEFDANQSPKTRYLATTQFQAVEARRAFPCFDEPGFRTEFDITIRHPSTYNAVSNAPVNMTETNDDGTTDTIFNPTAKMSTYLIAFLVSDFKYLSNNNTRLVGEALQSIYTRPGKEQKAKYGLNNSVKLLNELEKFGGIKFDLPKLDSGAIPGKGGGMENWGLILYREEALVYEDDDEDIAHDLMQRGVRLIAHEVVHMFFGNLVTAEWWNYLWLNEGFATYVMYHITDLLYPDWNMKQFYLRNIMLSYAFLTDASEHTRSMSSELITVDDINDSFDDIAYDKASCVLRMMHHTFGDLIFRDAINRYLIKNQYGSVTSDDLIDAFQEVLDKKTLPYDFKRIFRTWEMQEGFPLVSVHFHPTDSTFHLTQERFFNNKSRNVNDTSSWYIPLNYGTASNINFEDTSPSQYFPDGSNEFSFVDANYDGEEWFIFNKQQVGYYRVNYGSKNWNALITALNSEDFKKIHIANRVQLIDDAFRLATAGYIDMEVPYEILLYLRQETDFFAWDIGFEHLLDMFEVFGARNEALNLFMYHLSKTFYNHYELYGKDSIPKESMPERYGRQYAILIACGAGNEDCIRDVIKIGSKDVRGEQRIPPGLEEEILCNYFRHTEDRDEYINVFNRMNQLYQPSESRYKSRLIGALACTKNSEYLYEFLETSLGMHENNVNYTRSEKRAIFNGVVANPNGMGAIFELIENYQGQELPTSYGWSWSSIFTNIAGYVYTDQDKYRFLEYMNNVNYTGLLRQDIVNAQLAADGNINNQGLTSYSKQMELINELIEREFLESTTTDITDSTTTESTTTESTTTESTTTESTTTKSTTTESTTTESTTTESTTTTEPTTTTRFDSRTTEEITTKESTTLDSTTGSSSTSELPTTTPDSASSIKISILAFLLAITLGIVMQH</sequence>
<dbReference type="InterPro" id="IPR027268">
    <property type="entry name" value="Peptidase_M4/M1_CTD_sf"/>
</dbReference>
<organism evidence="27 28">
    <name type="scientific">Chironomus riparius</name>
    <dbReference type="NCBI Taxonomy" id="315576"/>
    <lineage>
        <taxon>Eukaryota</taxon>
        <taxon>Metazoa</taxon>
        <taxon>Ecdysozoa</taxon>
        <taxon>Arthropoda</taxon>
        <taxon>Hexapoda</taxon>
        <taxon>Insecta</taxon>
        <taxon>Pterygota</taxon>
        <taxon>Neoptera</taxon>
        <taxon>Endopterygota</taxon>
        <taxon>Diptera</taxon>
        <taxon>Nematocera</taxon>
        <taxon>Chironomoidea</taxon>
        <taxon>Chironomidae</taxon>
        <taxon>Chironominae</taxon>
        <taxon>Chironomus</taxon>
    </lineage>
</organism>
<dbReference type="PRINTS" id="PR00756">
    <property type="entry name" value="ALADIPTASE"/>
</dbReference>
<evidence type="ECO:0000256" key="13">
    <source>
        <dbReference type="ARBA" id="ARBA00022968"/>
    </source>
</evidence>
<dbReference type="OrthoDB" id="10031169at2759"/>
<keyword evidence="10 23" id="KW-0732">Signal</keyword>
<dbReference type="GO" id="GO:0098552">
    <property type="term" value="C:side of membrane"/>
    <property type="evidence" value="ECO:0007669"/>
    <property type="project" value="UniProtKB-KW"/>
</dbReference>
<evidence type="ECO:0000256" key="20">
    <source>
        <dbReference type="PIRSR" id="PIRSR634016-3"/>
    </source>
</evidence>
<dbReference type="Gene3D" id="1.10.390.10">
    <property type="entry name" value="Neutral Protease Domain 2"/>
    <property type="match status" value="2"/>
</dbReference>
<feature type="binding site" evidence="20">
    <location>
        <position position="361"/>
    </location>
    <ligand>
        <name>Zn(2+)</name>
        <dbReference type="ChEBI" id="CHEBI:29105"/>
        <note>catalytic</note>
    </ligand>
</feature>
<evidence type="ECO:0000256" key="17">
    <source>
        <dbReference type="ARBA" id="ARBA00023180"/>
    </source>
</evidence>
<evidence type="ECO:0000256" key="19">
    <source>
        <dbReference type="PIRSR" id="PIRSR634016-1"/>
    </source>
</evidence>
<keyword evidence="17" id="KW-0325">Glycoprotein</keyword>
<feature type="compositionally biased region" description="Basic and acidic residues" evidence="22">
    <location>
        <begin position="1885"/>
        <end position="1895"/>
    </location>
</feature>
<gene>
    <name evidence="27" type="ORF">CHIRRI_LOCUS8107</name>
</gene>
<evidence type="ECO:0000256" key="16">
    <source>
        <dbReference type="ARBA" id="ARBA00023136"/>
    </source>
</evidence>
<evidence type="ECO:0000256" key="23">
    <source>
        <dbReference type="SAM" id="SignalP"/>
    </source>
</evidence>
<evidence type="ECO:0000256" key="1">
    <source>
        <dbReference type="ARBA" id="ARBA00004606"/>
    </source>
</evidence>
<keyword evidence="12 20" id="KW-0862">Zinc</keyword>
<evidence type="ECO:0000313" key="28">
    <source>
        <dbReference type="Proteomes" id="UP001153620"/>
    </source>
</evidence>
<keyword evidence="5" id="KW-1003">Cell membrane</keyword>
<dbReference type="Pfam" id="PF11838">
    <property type="entry name" value="ERAP1_C"/>
    <property type="match status" value="2"/>
</dbReference>
<evidence type="ECO:0000256" key="3">
    <source>
        <dbReference type="ARBA" id="ARBA00010136"/>
    </source>
</evidence>
<dbReference type="SUPFAM" id="SSF63737">
    <property type="entry name" value="Leukotriene A4 hydrolase N-terminal domain"/>
    <property type="match status" value="2"/>
</dbReference>
<evidence type="ECO:0000256" key="9">
    <source>
        <dbReference type="ARBA" id="ARBA00022723"/>
    </source>
</evidence>
<dbReference type="InterPro" id="IPR014782">
    <property type="entry name" value="Peptidase_M1_dom"/>
</dbReference>
<feature type="signal peptide" evidence="23">
    <location>
        <begin position="1"/>
        <end position="23"/>
    </location>
</feature>
<evidence type="ECO:0000256" key="14">
    <source>
        <dbReference type="ARBA" id="ARBA00022989"/>
    </source>
</evidence>
<comment type="similarity">
    <text evidence="3">Belongs to the peptidase M1 family.</text>
</comment>
<feature type="domain" description="Peptidase M1 membrane alanine aminopeptidase" evidence="24">
    <location>
        <begin position="1163"/>
        <end position="1387"/>
    </location>
</feature>
<dbReference type="FunFam" id="2.60.40.1910:FF:000008">
    <property type="entry name" value="Aminopeptidase"/>
    <property type="match status" value="2"/>
</dbReference>
<keyword evidence="15" id="KW-0482">Metalloprotease</keyword>
<dbReference type="GO" id="GO:0005886">
    <property type="term" value="C:plasma membrane"/>
    <property type="evidence" value="ECO:0007669"/>
    <property type="project" value="UniProtKB-SubCell"/>
</dbReference>
<name>A0A9N9RXZ8_9DIPT</name>
<keyword evidence="28" id="KW-1185">Reference proteome</keyword>
<evidence type="ECO:0000256" key="21">
    <source>
        <dbReference type="PIRSR" id="PIRSR634016-4"/>
    </source>
</evidence>
<evidence type="ECO:0000256" key="12">
    <source>
        <dbReference type="ARBA" id="ARBA00022833"/>
    </source>
</evidence>
<protein>
    <submittedName>
        <fullName evidence="27">Uncharacterized protein</fullName>
    </submittedName>
</protein>
<feature type="compositionally biased region" description="Low complexity" evidence="22">
    <location>
        <begin position="1896"/>
        <end position="1920"/>
    </location>
</feature>
<dbReference type="InterPro" id="IPR042097">
    <property type="entry name" value="Aminopeptidase_N-like_N_sf"/>
</dbReference>
<dbReference type="PANTHER" id="PTHR11533:SF290">
    <property type="entry name" value="AMINOPEPTIDASE"/>
    <property type="match status" value="1"/>
</dbReference>
<dbReference type="Gene3D" id="2.60.40.1910">
    <property type="match status" value="2"/>
</dbReference>
<dbReference type="InterPro" id="IPR045357">
    <property type="entry name" value="Aminopeptidase_N-like_N"/>
</dbReference>
<feature type="domain" description="ERAP1-like C-terminal" evidence="25">
    <location>
        <begin position="576"/>
        <end position="872"/>
    </location>
</feature>
<evidence type="ECO:0000259" key="24">
    <source>
        <dbReference type="Pfam" id="PF01433"/>
    </source>
</evidence>
<dbReference type="SUPFAM" id="SSF55486">
    <property type="entry name" value="Metalloproteases ('zincins'), catalytic domain"/>
    <property type="match status" value="2"/>
</dbReference>
<accession>A0A9N9RXZ8</accession>
<feature type="chain" id="PRO_5040149179" evidence="23">
    <location>
        <begin position="24"/>
        <end position="1943"/>
    </location>
</feature>
<evidence type="ECO:0000259" key="26">
    <source>
        <dbReference type="Pfam" id="PF17900"/>
    </source>
</evidence>
<keyword evidence="8" id="KW-0812">Transmembrane</keyword>
<comment type="cofactor">
    <cofactor evidence="20">
        <name>Zn(2+)</name>
        <dbReference type="ChEBI" id="CHEBI:29105"/>
    </cofactor>
    <text evidence="20">Binds 1 zinc ion per subunit.</text>
</comment>
<feature type="domain" description="ERAP1-like C-terminal" evidence="25">
    <location>
        <begin position="1470"/>
        <end position="1764"/>
    </location>
</feature>
<evidence type="ECO:0000256" key="15">
    <source>
        <dbReference type="ARBA" id="ARBA00023049"/>
    </source>
</evidence>
<dbReference type="GO" id="GO:0005615">
    <property type="term" value="C:extracellular space"/>
    <property type="evidence" value="ECO:0007669"/>
    <property type="project" value="TreeGrafter"/>
</dbReference>
<evidence type="ECO:0000256" key="8">
    <source>
        <dbReference type="ARBA" id="ARBA00022692"/>
    </source>
</evidence>
<dbReference type="Gene3D" id="1.25.50.20">
    <property type="match status" value="2"/>
</dbReference>
<dbReference type="FunFam" id="2.60.40.1730:FF:000012">
    <property type="entry name" value="Aminopeptidase N"/>
    <property type="match status" value="1"/>
</dbReference>